<dbReference type="InterPro" id="IPR012337">
    <property type="entry name" value="RNaseH-like_sf"/>
</dbReference>
<dbReference type="InterPro" id="IPR036397">
    <property type="entry name" value="RNaseH_sf"/>
</dbReference>
<dbReference type="Proteomes" id="UP001152795">
    <property type="component" value="Unassembled WGS sequence"/>
</dbReference>
<sequence>MDADREALSRTISEAVSRAVTDALTATLSPQLPPVDSPAAIPQARQTLSSAGTSGTASSSRVREQDVSDLTSSTNLDRFVSNEDGNLQRKPGRPAKTVPKERLETMLKLKIPISKICQELQVSRPLIHKAIATYGINYTRHTGLNQDELLRAVGEIKVNHPNAGEVMVQGHLEAKGIHVQRQQVRNAIHHIDPTVSERKRPPINRRVYSVPCPNYLWHIDGNHKMIRWSLVIHHGIDGFSRLITFCRCSGNNKSTTVFPLFQEAVEKYGKPIHVRTDYGGENVLIWRDMTEFWGEDARSVIVGSSVHNQRIERHNRAVNEQVVSIYKADFYELEREGILDPLNSTDIFCLHYTYLPRIQRTLVEFVAAHNNHRVSTEGQKTPAQLFWINIRLASLHSGNRTINVPMRGVDVRDLLSADIPHVQVPDVENPMSDSALRVLHNNIDPLSGDDGKEIYRRVVQFVGRNLMI</sequence>
<protein>
    <submittedName>
        <fullName evidence="2">PREDICTED: LOW QUALITY PROTEIN: uncharacterized protein LOC107339758</fullName>
    </submittedName>
</protein>
<gene>
    <name evidence="2" type="ORF">PACLA_8A066021</name>
</gene>
<dbReference type="InterPro" id="IPR001584">
    <property type="entry name" value="Integrase_cat-core"/>
</dbReference>
<reference evidence="2" key="1">
    <citation type="submission" date="2020-04" db="EMBL/GenBank/DDBJ databases">
        <authorList>
            <person name="Alioto T."/>
            <person name="Alioto T."/>
            <person name="Gomez Garrido J."/>
        </authorList>
    </citation>
    <scope>NUCLEOTIDE SEQUENCE</scope>
    <source>
        <strain evidence="2">A484AB</strain>
    </source>
</reference>
<dbReference type="PROSITE" id="PS50994">
    <property type="entry name" value="INTEGRASE"/>
    <property type="match status" value="1"/>
</dbReference>
<dbReference type="SUPFAM" id="SSF53098">
    <property type="entry name" value="Ribonuclease H-like"/>
    <property type="match status" value="1"/>
</dbReference>
<organism evidence="2 3">
    <name type="scientific">Paramuricea clavata</name>
    <name type="common">Red gorgonian</name>
    <name type="synonym">Violescent sea-whip</name>
    <dbReference type="NCBI Taxonomy" id="317549"/>
    <lineage>
        <taxon>Eukaryota</taxon>
        <taxon>Metazoa</taxon>
        <taxon>Cnidaria</taxon>
        <taxon>Anthozoa</taxon>
        <taxon>Octocorallia</taxon>
        <taxon>Malacalcyonacea</taxon>
        <taxon>Plexauridae</taxon>
        <taxon>Paramuricea</taxon>
    </lineage>
</organism>
<dbReference type="Gene3D" id="3.30.420.10">
    <property type="entry name" value="Ribonuclease H-like superfamily/Ribonuclease H"/>
    <property type="match status" value="1"/>
</dbReference>
<feature type="compositionally biased region" description="Low complexity" evidence="1">
    <location>
        <begin position="49"/>
        <end position="60"/>
    </location>
</feature>
<dbReference type="Pfam" id="PF24764">
    <property type="entry name" value="rva_4"/>
    <property type="match status" value="1"/>
</dbReference>
<dbReference type="PANTHER" id="PTHR46791">
    <property type="entry name" value="EXPRESSED PROTEIN"/>
    <property type="match status" value="1"/>
</dbReference>
<dbReference type="GO" id="GO:0015074">
    <property type="term" value="P:DNA integration"/>
    <property type="evidence" value="ECO:0007669"/>
    <property type="project" value="InterPro"/>
</dbReference>
<evidence type="ECO:0000313" key="3">
    <source>
        <dbReference type="Proteomes" id="UP001152795"/>
    </source>
</evidence>
<dbReference type="GO" id="GO:0003676">
    <property type="term" value="F:nucleic acid binding"/>
    <property type="evidence" value="ECO:0007669"/>
    <property type="project" value="InterPro"/>
</dbReference>
<dbReference type="OrthoDB" id="5947436at2759"/>
<name>A0A7D9DXJ2_PARCT</name>
<dbReference type="AlphaFoldDB" id="A0A7D9DXJ2"/>
<dbReference type="PANTHER" id="PTHR46791:SF7">
    <property type="entry name" value="INTEGRASE CATALYTIC DOMAIN-CONTAINING PROTEIN"/>
    <property type="match status" value="1"/>
</dbReference>
<comment type="caution">
    <text evidence="2">The sequence shown here is derived from an EMBL/GenBank/DDBJ whole genome shotgun (WGS) entry which is preliminary data.</text>
</comment>
<evidence type="ECO:0000256" key="1">
    <source>
        <dbReference type="SAM" id="MobiDB-lite"/>
    </source>
</evidence>
<dbReference type="InterPro" id="IPR058913">
    <property type="entry name" value="Integrase_dom_put"/>
</dbReference>
<evidence type="ECO:0000313" key="2">
    <source>
        <dbReference type="EMBL" id="CAB3995652.1"/>
    </source>
</evidence>
<dbReference type="EMBL" id="CACRXK020002705">
    <property type="protein sequence ID" value="CAB3995652.1"/>
    <property type="molecule type" value="Genomic_DNA"/>
</dbReference>
<accession>A0A7D9DXJ2</accession>
<keyword evidence="3" id="KW-1185">Reference proteome</keyword>
<proteinExistence type="predicted"/>
<feature type="region of interest" description="Disordered" evidence="1">
    <location>
        <begin position="44"/>
        <end position="98"/>
    </location>
</feature>